<dbReference type="EMBL" id="LIAE01009617">
    <property type="protein sequence ID" value="PAV69046.1"/>
    <property type="molecule type" value="Genomic_DNA"/>
</dbReference>
<feature type="compositionally biased region" description="Low complexity" evidence="1">
    <location>
        <begin position="131"/>
        <end position="140"/>
    </location>
</feature>
<dbReference type="AlphaFoldDB" id="A0A2A2K4X5"/>
<dbReference type="Proteomes" id="UP000218231">
    <property type="component" value="Unassembled WGS sequence"/>
</dbReference>
<comment type="caution">
    <text evidence="2">The sequence shown here is derived from an EMBL/GenBank/DDBJ whole genome shotgun (WGS) entry which is preliminary data.</text>
</comment>
<feature type="region of interest" description="Disordered" evidence="1">
    <location>
        <begin position="47"/>
        <end position="88"/>
    </location>
</feature>
<gene>
    <name evidence="2" type="ORF">WR25_07740</name>
</gene>
<organism evidence="2 3">
    <name type="scientific">Diploscapter pachys</name>
    <dbReference type="NCBI Taxonomy" id="2018661"/>
    <lineage>
        <taxon>Eukaryota</taxon>
        <taxon>Metazoa</taxon>
        <taxon>Ecdysozoa</taxon>
        <taxon>Nematoda</taxon>
        <taxon>Chromadorea</taxon>
        <taxon>Rhabditida</taxon>
        <taxon>Rhabditina</taxon>
        <taxon>Rhabditomorpha</taxon>
        <taxon>Rhabditoidea</taxon>
        <taxon>Rhabditidae</taxon>
        <taxon>Diploscapter</taxon>
    </lineage>
</organism>
<evidence type="ECO:0000256" key="1">
    <source>
        <dbReference type="SAM" id="MobiDB-lite"/>
    </source>
</evidence>
<keyword evidence="3" id="KW-1185">Reference proteome</keyword>
<accession>A0A2A2K4X5</accession>
<sequence length="152" mass="15523">MPIGRSRSPSASVAPLRLAALAAIDERIPAITGPMILSNVQIAATPMTPAPRKRTSPMTTPANIARPTDRPTRCPAPISANESPPEIAVAPLPTRKNCAASATTSFVCVSSAKPAETIALTTMSLRPLPLSASPARLPAPTISTSAAARPSG</sequence>
<evidence type="ECO:0000313" key="3">
    <source>
        <dbReference type="Proteomes" id="UP000218231"/>
    </source>
</evidence>
<reference evidence="2 3" key="1">
    <citation type="journal article" date="2017" name="Curr. Biol.">
        <title>Genome architecture and evolution of a unichromosomal asexual nematode.</title>
        <authorList>
            <person name="Fradin H."/>
            <person name="Zegar C."/>
            <person name="Gutwein M."/>
            <person name="Lucas J."/>
            <person name="Kovtun M."/>
            <person name="Corcoran D."/>
            <person name="Baugh L.R."/>
            <person name="Kiontke K."/>
            <person name="Gunsalus K."/>
            <person name="Fitch D.H."/>
            <person name="Piano F."/>
        </authorList>
    </citation>
    <scope>NUCLEOTIDE SEQUENCE [LARGE SCALE GENOMIC DNA]</scope>
    <source>
        <strain evidence="2">PF1309</strain>
    </source>
</reference>
<protein>
    <submittedName>
        <fullName evidence="2">Uncharacterized protein</fullName>
    </submittedName>
</protein>
<proteinExistence type="predicted"/>
<evidence type="ECO:0000313" key="2">
    <source>
        <dbReference type="EMBL" id="PAV69046.1"/>
    </source>
</evidence>
<name>A0A2A2K4X5_9BILA</name>
<feature type="region of interest" description="Disordered" evidence="1">
    <location>
        <begin position="131"/>
        <end position="152"/>
    </location>
</feature>